<comment type="caution">
    <text evidence="2">The sequence shown here is derived from an EMBL/GenBank/DDBJ whole genome shotgun (WGS) entry which is preliminary data.</text>
</comment>
<reference evidence="2" key="1">
    <citation type="journal article" date="2020" name="mSystems">
        <title>Genome- and Community-Level Interaction Insights into Carbon Utilization and Element Cycling Functions of Hydrothermarchaeota in Hydrothermal Sediment.</title>
        <authorList>
            <person name="Zhou Z."/>
            <person name="Liu Y."/>
            <person name="Xu W."/>
            <person name="Pan J."/>
            <person name="Luo Z.H."/>
            <person name="Li M."/>
        </authorList>
    </citation>
    <scope>NUCLEOTIDE SEQUENCE [LARGE SCALE GENOMIC DNA]</scope>
    <source>
        <strain evidence="2">SpSt-210</strain>
    </source>
</reference>
<dbReference type="InterPro" id="IPR014044">
    <property type="entry name" value="CAP_dom"/>
</dbReference>
<dbReference type="PANTHER" id="PTHR31157:SF1">
    <property type="entry name" value="SCP DOMAIN-CONTAINING PROTEIN"/>
    <property type="match status" value="1"/>
</dbReference>
<name>A0A831T6T3_9BACT</name>
<dbReference type="PANTHER" id="PTHR31157">
    <property type="entry name" value="SCP DOMAIN-CONTAINING PROTEIN"/>
    <property type="match status" value="1"/>
</dbReference>
<accession>A0A831T6T3</accession>
<dbReference type="Gene3D" id="3.40.33.10">
    <property type="entry name" value="CAP"/>
    <property type="match status" value="1"/>
</dbReference>
<evidence type="ECO:0000313" key="2">
    <source>
        <dbReference type="EMBL" id="HEG90082.1"/>
    </source>
</evidence>
<dbReference type="AlphaFoldDB" id="A0A831T6T3"/>
<dbReference type="InterPro" id="IPR035940">
    <property type="entry name" value="CAP_sf"/>
</dbReference>
<feature type="domain" description="SCP" evidence="1">
    <location>
        <begin position="217"/>
        <end position="333"/>
    </location>
</feature>
<gene>
    <name evidence="2" type="ORF">ENP34_01345</name>
</gene>
<dbReference type="SUPFAM" id="SSF55797">
    <property type="entry name" value="PR-1-like"/>
    <property type="match status" value="1"/>
</dbReference>
<organism evidence="2">
    <name type="scientific">Thermorudis peleae</name>
    <dbReference type="NCBI Taxonomy" id="1382356"/>
    <lineage>
        <taxon>Bacteria</taxon>
        <taxon>Pseudomonadati</taxon>
        <taxon>Thermomicrobiota</taxon>
        <taxon>Thermomicrobia</taxon>
        <taxon>Thermomicrobia incertae sedis</taxon>
        <taxon>Thermorudis</taxon>
    </lineage>
</organism>
<dbReference type="Pfam" id="PF00188">
    <property type="entry name" value="CAP"/>
    <property type="match status" value="1"/>
</dbReference>
<protein>
    <submittedName>
        <fullName evidence="2">CAP domain-containing protein</fullName>
    </submittedName>
</protein>
<dbReference type="CDD" id="cd05379">
    <property type="entry name" value="CAP_bacterial"/>
    <property type="match status" value="1"/>
</dbReference>
<dbReference type="EMBL" id="DSIY01000029">
    <property type="protein sequence ID" value="HEG90082.1"/>
    <property type="molecule type" value="Genomic_DNA"/>
</dbReference>
<evidence type="ECO:0000259" key="1">
    <source>
        <dbReference type="Pfam" id="PF00188"/>
    </source>
</evidence>
<proteinExistence type="predicted"/>
<sequence length="338" mass="37663">MAVTGEVSEVTIYRRWLVLFVGIIVATLLVPGPASAASPTGYEVAPVFQRFYAGYGGLSTFGHAISPPVIEDGRLVQYFERQRFEYHPEYAGTEYEVLLGLLGREVAEQEGHSFSAVAPLDGQRYIPETGHNIAPQFLSYWESRGGVRIFGYPITEAVWEGGRLIQYFERARFEYHPEFAGTANEVLLGLLGQVVWQQRARDVQYSAVSLSQQLAILLNEARQQAGLAPLQYDPMLTQIAQLRSDDMATRNYFSHTSPEGTTVFDMLGQWGIPWSYAGETIQRNNYPLEETAAEAARSLLASPAHRAVILDGRFSRFGVAERVSADGVHYYTVVLVQP</sequence>